<proteinExistence type="predicted"/>
<dbReference type="InterPro" id="IPR029063">
    <property type="entry name" value="SAM-dependent_MTases_sf"/>
</dbReference>
<keyword evidence="2" id="KW-0808">Transferase</keyword>
<dbReference type="OrthoDB" id="7032234at2"/>
<name>A0A438AUS0_9NOCA</name>
<dbReference type="PANTHER" id="PTHR43861:SF1">
    <property type="entry name" value="TRANS-ACONITATE 2-METHYLTRANSFERASE"/>
    <property type="match status" value="1"/>
</dbReference>
<dbReference type="InterPro" id="IPR025714">
    <property type="entry name" value="Methyltranfer_dom"/>
</dbReference>
<dbReference type="GO" id="GO:0008168">
    <property type="term" value="F:methyltransferase activity"/>
    <property type="evidence" value="ECO:0007669"/>
    <property type="project" value="UniProtKB-KW"/>
</dbReference>
<dbReference type="RefSeq" id="WP_127947618.1">
    <property type="nucleotide sequence ID" value="NZ_RKLN01000004.1"/>
</dbReference>
<comment type="caution">
    <text evidence="2">The sequence shown here is derived from an EMBL/GenBank/DDBJ whole genome shotgun (WGS) entry which is preliminary data.</text>
</comment>
<evidence type="ECO:0000259" key="1">
    <source>
        <dbReference type="Pfam" id="PF13847"/>
    </source>
</evidence>
<accession>A0A438AUS0</accession>
<dbReference type="SUPFAM" id="SSF53335">
    <property type="entry name" value="S-adenosyl-L-methionine-dependent methyltransferases"/>
    <property type="match status" value="1"/>
</dbReference>
<dbReference type="Gene3D" id="3.40.50.150">
    <property type="entry name" value="Vaccinia Virus protein VP39"/>
    <property type="match status" value="1"/>
</dbReference>
<reference evidence="2 3" key="1">
    <citation type="submission" date="2018-11" db="EMBL/GenBank/DDBJ databases">
        <title>Rhodococcus spongicola sp. nov. and Rhodococcus xishaensis sp. nov. from marine sponges.</title>
        <authorList>
            <person name="Li L."/>
            <person name="Lin H.W."/>
        </authorList>
    </citation>
    <scope>NUCLEOTIDE SEQUENCE [LARGE SCALE GENOMIC DNA]</scope>
    <source>
        <strain evidence="2 3">LHW50502</strain>
    </source>
</reference>
<dbReference type="Proteomes" id="UP000284333">
    <property type="component" value="Unassembled WGS sequence"/>
</dbReference>
<dbReference type="PANTHER" id="PTHR43861">
    <property type="entry name" value="TRANS-ACONITATE 2-METHYLTRANSFERASE-RELATED"/>
    <property type="match status" value="1"/>
</dbReference>
<dbReference type="AlphaFoldDB" id="A0A438AUS0"/>
<evidence type="ECO:0000313" key="2">
    <source>
        <dbReference type="EMBL" id="RVW02480.1"/>
    </source>
</evidence>
<protein>
    <submittedName>
        <fullName evidence="2">Methyltransferase domain-containing protein</fullName>
    </submittedName>
</protein>
<dbReference type="Pfam" id="PF13847">
    <property type="entry name" value="Methyltransf_31"/>
    <property type="match status" value="1"/>
</dbReference>
<dbReference type="EMBL" id="RKLN01000004">
    <property type="protein sequence ID" value="RVW02480.1"/>
    <property type="molecule type" value="Genomic_DNA"/>
</dbReference>
<dbReference type="CDD" id="cd02440">
    <property type="entry name" value="AdoMet_MTases"/>
    <property type="match status" value="1"/>
</dbReference>
<dbReference type="GO" id="GO:0032259">
    <property type="term" value="P:methylation"/>
    <property type="evidence" value="ECO:0007669"/>
    <property type="project" value="UniProtKB-KW"/>
</dbReference>
<organism evidence="2 3">
    <name type="scientific">Rhodococcus spongiicola</name>
    <dbReference type="NCBI Taxonomy" id="2487352"/>
    <lineage>
        <taxon>Bacteria</taxon>
        <taxon>Bacillati</taxon>
        <taxon>Actinomycetota</taxon>
        <taxon>Actinomycetes</taxon>
        <taxon>Mycobacteriales</taxon>
        <taxon>Nocardiaceae</taxon>
        <taxon>Rhodococcus</taxon>
    </lineage>
</organism>
<keyword evidence="3" id="KW-1185">Reference proteome</keyword>
<feature type="domain" description="Methyltransferase" evidence="1">
    <location>
        <begin position="39"/>
        <end position="151"/>
    </location>
</feature>
<sequence>MKRTARYRTSALFYDLISAEWPVYRAGRVAAIDLLELQPGEHVLDVGCGTGLNFSHLQRRIGPDGSITGIDTSAHMLAQARRRTHSAGWDNVRLIEADGTDLDPANLRAGRRFDAAISTYVLSLMPAWPRAIATMIELTRPGGRVAVVDMQRPVGRAAAWTPLARLACLLGGSDIEAHPWKMIDSVLSDVHVASARGGHIQIRVGSVGGTSGCGTDPSNGMGHPDA</sequence>
<keyword evidence="2" id="KW-0489">Methyltransferase</keyword>
<gene>
    <name evidence="2" type="ORF">EF834_13010</name>
</gene>
<evidence type="ECO:0000313" key="3">
    <source>
        <dbReference type="Proteomes" id="UP000284333"/>
    </source>
</evidence>